<evidence type="ECO:0000256" key="1">
    <source>
        <dbReference type="SAM" id="MobiDB-lite"/>
    </source>
</evidence>
<sequence>MLKWKGQEKERLREFEERRIGGRENTGGRIDGQENTRVGQYGGGRWKNRSTSGGRGGWDKDGKNTPRRGKILGKRSNVLGKVMVGKWEGRKVKREKRRMCDDRSQWVMMCRYRDEMVFMVFCTKTKR</sequence>
<gene>
    <name evidence="2" type="ORF">BDN70DRAFT_902076</name>
</gene>
<organism evidence="2 3">
    <name type="scientific">Pholiota conissans</name>
    <dbReference type="NCBI Taxonomy" id="109636"/>
    <lineage>
        <taxon>Eukaryota</taxon>
        <taxon>Fungi</taxon>
        <taxon>Dikarya</taxon>
        <taxon>Basidiomycota</taxon>
        <taxon>Agaricomycotina</taxon>
        <taxon>Agaricomycetes</taxon>
        <taxon>Agaricomycetidae</taxon>
        <taxon>Agaricales</taxon>
        <taxon>Agaricineae</taxon>
        <taxon>Strophariaceae</taxon>
        <taxon>Pholiota</taxon>
    </lineage>
</organism>
<feature type="region of interest" description="Disordered" evidence="1">
    <location>
        <begin position="1"/>
        <end position="70"/>
    </location>
</feature>
<protein>
    <submittedName>
        <fullName evidence="2">Uncharacterized protein</fullName>
    </submittedName>
</protein>
<comment type="caution">
    <text evidence="2">The sequence shown here is derived from an EMBL/GenBank/DDBJ whole genome shotgun (WGS) entry which is preliminary data.</text>
</comment>
<dbReference type="AlphaFoldDB" id="A0A9P5YIE6"/>
<evidence type="ECO:0000313" key="3">
    <source>
        <dbReference type="Proteomes" id="UP000807469"/>
    </source>
</evidence>
<dbReference type="EMBL" id="MU155977">
    <property type="protein sequence ID" value="KAF9470477.1"/>
    <property type="molecule type" value="Genomic_DNA"/>
</dbReference>
<name>A0A9P5YIE6_9AGAR</name>
<keyword evidence="3" id="KW-1185">Reference proteome</keyword>
<proteinExistence type="predicted"/>
<reference evidence="2" key="1">
    <citation type="submission" date="2020-11" db="EMBL/GenBank/DDBJ databases">
        <authorList>
            <consortium name="DOE Joint Genome Institute"/>
            <person name="Ahrendt S."/>
            <person name="Riley R."/>
            <person name="Andreopoulos W."/>
            <person name="Labutti K."/>
            <person name="Pangilinan J."/>
            <person name="Ruiz-Duenas F.J."/>
            <person name="Barrasa J.M."/>
            <person name="Sanchez-Garcia M."/>
            <person name="Camarero S."/>
            <person name="Miyauchi S."/>
            <person name="Serrano A."/>
            <person name="Linde D."/>
            <person name="Babiker R."/>
            <person name="Drula E."/>
            <person name="Ayuso-Fernandez I."/>
            <person name="Pacheco R."/>
            <person name="Padilla G."/>
            <person name="Ferreira P."/>
            <person name="Barriuso J."/>
            <person name="Kellner H."/>
            <person name="Castanera R."/>
            <person name="Alfaro M."/>
            <person name="Ramirez L."/>
            <person name="Pisabarro A.G."/>
            <person name="Kuo A."/>
            <person name="Tritt A."/>
            <person name="Lipzen A."/>
            <person name="He G."/>
            <person name="Yan M."/>
            <person name="Ng V."/>
            <person name="Cullen D."/>
            <person name="Martin F."/>
            <person name="Rosso M.-N."/>
            <person name="Henrissat B."/>
            <person name="Hibbett D."/>
            <person name="Martinez A.T."/>
            <person name="Grigoriev I.V."/>
        </authorList>
    </citation>
    <scope>NUCLEOTIDE SEQUENCE</scope>
    <source>
        <strain evidence="2">CIRM-BRFM 674</strain>
    </source>
</reference>
<evidence type="ECO:0000313" key="2">
    <source>
        <dbReference type="EMBL" id="KAF9470477.1"/>
    </source>
</evidence>
<feature type="compositionally biased region" description="Basic and acidic residues" evidence="1">
    <location>
        <begin position="1"/>
        <end position="22"/>
    </location>
</feature>
<accession>A0A9P5YIE6</accession>
<dbReference type="Proteomes" id="UP000807469">
    <property type="component" value="Unassembled WGS sequence"/>
</dbReference>